<sequence>MTDTEQTLTPECCCEEKRPFHIHTEIDSGAGAHLVSRLVKCPFCDRYCKLAIEASAVPIDHITRGGDQQPANAPDGTRNDIQGLRRALRERVFPTELAEGPESE</sequence>
<gene>
    <name evidence="1" type="ORF">BECKFW1821B_GA0114236_105515</name>
</gene>
<protein>
    <submittedName>
        <fullName evidence="1">Uncharacterized protein</fullName>
    </submittedName>
</protein>
<evidence type="ECO:0000313" key="1">
    <source>
        <dbReference type="EMBL" id="VFJ60313.1"/>
    </source>
</evidence>
<dbReference type="AlphaFoldDB" id="A0A450T1G9"/>
<reference evidence="1" key="1">
    <citation type="submission" date="2019-02" db="EMBL/GenBank/DDBJ databases">
        <authorList>
            <person name="Gruber-Vodicka R. H."/>
            <person name="Seah K. B. B."/>
        </authorList>
    </citation>
    <scope>NUCLEOTIDE SEQUENCE</scope>
    <source>
        <strain evidence="1">BECK_BZ106</strain>
    </source>
</reference>
<name>A0A450T1G9_9GAMM</name>
<organism evidence="1">
    <name type="scientific">Candidatus Kentrum sp. FW</name>
    <dbReference type="NCBI Taxonomy" id="2126338"/>
    <lineage>
        <taxon>Bacteria</taxon>
        <taxon>Pseudomonadati</taxon>
        <taxon>Pseudomonadota</taxon>
        <taxon>Gammaproteobacteria</taxon>
        <taxon>Candidatus Kentrum</taxon>
    </lineage>
</organism>
<accession>A0A450T1G9</accession>
<proteinExistence type="predicted"/>
<dbReference type="EMBL" id="CAADFD010000055">
    <property type="protein sequence ID" value="VFJ60313.1"/>
    <property type="molecule type" value="Genomic_DNA"/>
</dbReference>